<gene>
    <name evidence="1" type="ORF">FHX34_105792</name>
</gene>
<dbReference type="Proteomes" id="UP000320239">
    <property type="component" value="Unassembled WGS sequence"/>
</dbReference>
<keyword evidence="2" id="KW-1185">Reference proteome</keyword>
<sequence length="96" mass="10420">MPPARCGATCPAVGLLAPMSRRRATGRSATLPAGDLVDRRAVGGDERGQHERNLLMSFVSALCRAAYANSHRPVIGIDDWVWRFAYEPLSRPDAAD</sequence>
<organism evidence="1 2">
    <name type="scientific">Actinoplanes teichomyceticus</name>
    <dbReference type="NCBI Taxonomy" id="1867"/>
    <lineage>
        <taxon>Bacteria</taxon>
        <taxon>Bacillati</taxon>
        <taxon>Actinomycetota</taxon>
        <taxon>Actinomycetes</taxon>
        <taxon>Micromonosporales</taxon>
        <taxon>Micromonosporaceae</taxon>
        <taxon>Actinoplanes</taxon>
    </lineage>
</organism>
<proteinExistence type="predicted"/>
<dbReference type="AlphaFoldDB" id="A0A561VMS4"/>
<name>A0A561VMS4_ACTTI</name>
<accession>A0A561VMS4</accession>
<dbReference type="EMBL" id="VIWY01000005">
    <property type="protein sequence ID" value="TWG12924.1"/>
    <property type="molecule type" value="Genomic_DNA"/>
</dbReference>
<evidence type="ECO:0000313" key="1">
    <source>
        <dbReference type="EMBL" id="TWG12924.1"/>
    </source>
</evidence>
<evidence type="ECO:0000313" key="2">
    <source>
        <dbReference type="Proteomes" id="UP000320239"/>
    </source>
</evidence>
<protein>
    <submittedName>
        <fullName evidence="1">Uncharacterized protein</fullName>
    </submittedName>
</protein>
<comment type="caution">
    <text evidence="1">The sequence shown here is derived from an EMBL/GenBank/DDBJ whole genome shotgun (WGS) entry which is preliminary data.</text>
</comment>
<reference evidence="1 2" key="1">
    <citation type="submission" date="2019-06" db="EMBL/GenBank/DDBJ databases">
        <title>Sequencing the genomes of 1000 actinobacteria strains.</title>
        <authorList>
            <person name="Klenk H.-P."/>
        </authorList>
    </citation>
    <scope>NUCLEOTIDE SEQUENCE [LARGE SCALE GENOMIC DNA]</scope>
    <source>
        <strain evidence="1 2">DSM 43866</strain>
    </source>
</reference>